<evidence type="ECO:0000313" key="5">
    <source>
        <dbReference type="Proteomes" id="UP000306630"/>
    </source>
</evidence>
<dbReference type="RefSeq" id="WP_135993187.1">
    <property type="nucleotide sequence ID" value="NZ_SRYD01000024.1"/>
</dbReference>
<dbReference type="Proteomes" id="UP000306630">
    <property type="component" value="Unassembled WGS sequence"/>
</dbReference>
<dbReference type="GO" id="GO:0016887">
    <property type="term" value="F:ATP hydrolysis activity"/>
    <property type="evidence" value="ECO:0007669"/>
    <property type="project" value="InterPro"/>
</dbReference>
<dbReference type="EMBL" id="SRYD01000024">
    <property type="protein sequence ID" value="TGY74210.1"/>
    <property type="molecule type" value="Genomic_DNA"/>
</dbReference>
<feature type="domain" description="Rad50/SbcC-type AAA" evidence="3">
    <location>
        <begin position="8"/>
        <end position="264"/>
    </location>
</feature>
<name>A0A4S2FXL5_9BACT</name>
<feature type="compositionally biased region" description="Basic and acidic residues" evidence="2">
    <location>
        <begin position="239"/>
        <end position="250"/>
    </location>
</feature>
<dbReference type="SUPFAM" id="SSF52540">
    <property type="entry name" value="P-loop containing nucleoside triphosphate hydrolases"/>
    <property type="match status" value="1"/>
</dbReference>
<feature type="coiled-coil region" evidence="1">
    <location>
        <begin position="416"/>
        <end position="450"/>
    </location>
</feature>
<protein>
    <recommendedName>
        <fullName evidence="3">Rad50/SbcC-type AAA domain-containing protein</fullName>
    </recommendedName>
</protein>
<dbReference type="PANTHER" id="PTHR32114:SF2">
    <property type="entry name" value="ABC TRANSPORTER ABCH.3"/>
    <property type="match status" value="1"/>
</dbReference>
<dbReference type="InterPro" id="IPR038729">
    <property type="entry name" value="Rad50/SbcC_AAA"/>
</dbReference>
<proteinExistence type="predicted"/>
<feature type="region of interest" description="Disordered" evidence="2">
    <location>
        <begin position="483"/>
        <end position="502"/>
    </location>
</feature>
<feature type="compositionally biased region" description="Polar residues" evidence="2">
    <location>
        <begin position="483"/>
        <end position="497"/>
    </location>
</feature>
<dbReference type="GO" id="GO:0006302">
    <property type="term" value="P:double-strand break repair"/>
    <property type="evidence" value="ECO:0007669"/>
    <property type="project" value="InterPro"/>
</dbReference>
<evidence type="ECO:0000259" key="3">
    <source>
        <dbReference type="Pfam" id="PF13476"/>
    </source>
</evidence>
<organism evidence="4 5">
    <name type="scientific">Muribaculum intestinale</name>
    <dbReference type="NCBI Taxonomy" id="1796646"/>
    <lineage>
        <taxon>Bacteria</taxon>
        <taxon>Pseudomonadati</taxon>
        <taxon>Bacteroidota</taxon>
        <taxon>Bacteroidia</taxon>
        <taxon>Bacteroidales</taxon>
        <taxon>Muribaculaceae</taxon>
        <taxon>Muribaculum</taxon>
    </lineage>
</organism>
<feature type="coiled-coil region" evidence="1">
    <location>
        <begin position="298"/>
        <end position="346"/>
    </location>
</feature>
<evidence type="ECO:0000313" key="4">
    <source>
        <dbReference type="EMBL" id="TGY74210.1"/>
    </source>
</evidence>
<dbReference type="InterPro" id="IPR027417">
    <property type="entry name" value="P-loop_NTPase"/>
</dbReference>
<dbReference type="Pfam" id="PF13476">
    <property type="entry name" value="AAA_23"/>
    <property type="match status" value="1"/>
</dbReference>
<gene>
    <name evidence="4" type="ORF">E5333_07230</name>
</gene>
<evidence type="ECO:0000256" key="1">
    <source>
        <dbReference type="SAM" id="Coils"/>
    </source>
</evidence>
<dbReference type="Gene3D" id="3.40.50.300">
    <property type="entry name" value="P-loop containing nucleotide triphosphate hydrolases"/>
    <property type="match status" value="1"/>
</dbReference>
<comment type="caution">
    <text evidence="4">The sequence shown here is derived from an EMBL/GenBank/DDBJ whole genome shotgun (WGS) entry which is preliminary data.</text>
</comment>
<keyword evidence="1" id="KW-0175">Coiled coil</keyword>
<accession>A0A4S2FXL5</accession>
<reference evidence="4 5" key="1">
    <citation type="submission" date="2019-04" db="EMBL/GenBank/DDBJ databases">
        <title>Microbes associate with the intestines of laboratory mice.</title>
        <authorList>
            <person name="Navarre W."/>
            <person name="Wong E."/>
            <person name="Huang K."/>
            <person name="Tropini C."/>
            <person name="Ng K."/>
            <person name="Yu B."/>
        </authorList>
    </citation>
    <scope>NUCLEOTIDE SEQUENCE [LARGE SCALE GENOMIC DNA]</scope>
    <source>
        <strain evidence="4 5">NM06_A21</strain>
    </source>
</reference>
<dbReference type="SUPFAM" id="SSF75712">
    <property type="entry name" value="Rad50 coiled-coil Zn hook"/>
    <property type="match status" value="1"/>
</dbReference>
<dbReference type="PANTHER" id="PTHR32114">
    <property type="entry name" value="ABC TRANSPORTER ABCH.3"/>
    <property type="match status" value="1"/>
</dbReference>
<dbReference type="AlphaFoldDB" id="A0A4S2FXL5"/>
<evidence type="ECO:0000256" key="2">
    <source>
        <dbReference type="SAM" id="MobiDB-lite"/>
    </source>
</evidence>
<sequence>MKEIILKRITLLNFKGARELSIDFNQSLTNIFGRNGSGKTTVFDAFTWLLFGKDSQDRKKFDLKTIDNAGIIIPQIPHEVSAVITVNGEEIRLTRRFTEKWVKRTGQTDPVFTGNEEERFYNDVPCSAREYEAKIADICNETVFKFITSPTYFTAQSADAQKAMLSKMAGTISDSEIAAGNEDFEALLKEITGKTLDEYKKEISAKKSRLNAEIAGIPDRIDEKKRDLADEEDWSALESQREQKREERTGIETQLEEASEAQRAADRKRLDATKQIGELRQKRVERINTLTAEARKGYYEQKQRRDEIKHQIQSLKRENETDGVTIQTAEREVKECAATRERLIADFYSLHKKSDSIKAEQLTFDESQFVCPTCGRPLEVADIEEKEAEMLRNFENERGKRQEQVAAEIAENSRLGKANNDKRARYEKQIAEAKERIENRKKRISELENSDTYKTELTEPDVTPILAADTEIKSIDDKIAHLESQTAADTPQTSNAELKSRRDELTREIESLTVRLGKRESNDRAKSRISELEKQYQKLNAEIAELEKAEFTIAEFSKARSAAIEARINGLFSIVRFRWIATAINGAEKETCEATLNGKPYSTCSNAERTIIGLDIINAICKSQGVYAPIFVDNAESVNDIVPMKSQVICLVVSRDDKLIIEDGNAQKNLFH</sequence>
<feature type="region of interest" description="Disordered" evidence="2">
    <location>
        <begin position="226"/>
        <end position="268"/>
    </location>
</feature>